<dbReference type="OrthoDB" id="6512817at2759"/>
<dbReference type="InterPro" id="IPR016186">
    <property type="entry name" value="C-type_lectin-like/link_sf"/>
</dbReference>
<dbReference type="SMART" id="SM00034">
    <property type="entry name" value="CLECT"/>
    <property type="match status" value="1"/>
</dbReference>
<dbReference type="SUPFAM" id="SSF56436">
    <property type="entry name" value="C-type lectin-like"/>
    <property type="match status" value="1"/>
</dbReference>
<gene>
    <name evidence="2" type="ORF">B4U80_12016</name>
</gene>
<dbReference type="InterPro" id="IPR050111">
    <property type="entry name" value="C-type_lectin/snaclec_domain"/>
</dbReference>
<dbReference type="InterPro" id="IPR001304">
    <property type="entry name" value="C-type_lectin-like"/>
</dbReference>
<accession>A0A443RZP6</accession>
<dbReference type="STRING" id="299467.A0A443RZP6"/>
<organism evidence="2 3">
    <name type="scientific">Leptotrombidium deliense</name>
    <dbReference type="NCBI Taxonomy" id="299467"/>
    <lineage>
        <taxon>Eukaryota</taxon>
        <taxon>Metazoa</taxon>
        <taxon>Ecdysozoa</taxon>
        <taxon>Arthropoda</taxon>
        <taxon>Chelicerata</taxon>
        <taxon>Arachnida</taxon>
        <taxon>Acari</taxon>
        <taxon>Acariformes</taxon>
        <taxon>Trombidiformes</taxon>
        <taxon>Prostigmata</taxon>
        <taxon>Anystina</taxon>
        <taxon>Parasitengona</taxon>
        <taxon>Trombiculoidea</taxon>
        <taxon>Trombiculidae</taxon>
        <taxon>Leptotrombidium</taxon>
    </lineage>
</organism>
<name>A0A443RZP6_9ACAR</name>
<dbReference type="EMBL" id="NCKV01015735">
    <property type="protein sequence ID" value="RWS20745.1"/>
    <property type="molecule type" value="Genomic_DNA"/>
</dbReference>
<keyword evidence="3" id="KW-1185">Reference proteome</keyword>
<protein>
    <recommendedName>
        <fullName evidence="1">C-type lectin domain-containing protein</fullName>
    </recommendedName>
</protein>
<dbReference type="Proteomes" id="UP000288716">
    <property type="component" value="Unassembled WGS sequence"/>
</dbReference>
<reference evidence="2 3" key="1">
    <citation type="journal article" date="2018" name="Gigascience">
        <title>Genomes of trombidid mites reveal novel predicted allergens and laterally-transferred genes associated with secondary metabolism.</title>
        <authorList>
            <person name="Dong X."/>
            <person name="Chaisiri K."/>
            <person name="Xia D."/>
            <person name="Armstrong S.D."/>
            <person name="Fang Y."/>
            <person name="Donnelly M.J."/>
            <person name="Kadowaki T."/>
            <person name="McGarry J.W."/>
            <person name="Darby A.C."/>
            <person name="Makepeace B.L."/>
        </authorList>
    </citation>
    <scope>NUCLEOTIDE SEQUENCE [LARGE SCALE GENOMIC DNA]</scope>
    <source>
        <strain evidence="2">UoL-UT</strain>
    </source>
</reference>
<comment type="caution">
    <text evidence="2">The sequence shown here is derived from an EMBL/GenBank/DDBJ whole genome shotgun (WGS) entry which is preliminary data.</text>
</comment>
<sequence>LSTINEQFIMVKANPNQKVPKLCDDQWSLAGNKCLFKNETSADWNENRVNCRAMGASMVKIDSKEENELLIDMIKKDKKDASYYWTGGRIVFIGAKLFEWSDGSAMVYKNWASTEPNSVDHKNGACINIHAQQGEWYDYVCDLAGGGKIGQLCEKKIDCSVLDKQDEETRKKYVNYCEKDPGYKISELHNKIYSMRKFVNKYFGEDENRSLL</sequence>
<feature type="domain" description="C-type lectin" evidence="1">
    <location>
        <begin position="30"/>
        <end position="142"/>
    </location>
</feature>
<dbReference type="InterPro" id="IPR016187">
    <property type="entry name" value="CTDL_fold"/>
</dbReference>
<proteinExistence type="predicted"/>
<dbReference type="Pfam" id="PF00059">
    <property type="entry name" value="Lectin_C"/>
    <property type="match status" value="1"/>
</dbReference>
<evidence type="ECO:0000313" key="2">
    <source>
        <dbReference type="EMBL" id="RWS20745.1"/>
    </source>
</evidence>
<dbReference type="PANTHER" id="PTHR22803">
    <property type="entry name" value="MANNOSE, PHOSPHOLIPASE, LECTIN RECEPTOR RELATED"/>
    <property type="match status" value="1"/>
</dbReference>
<evidence type="ECO:0000313" key="3">
    <source>
        <dbReference type="Proteomes" id="UP000288716"/>
    </source>
</evidence>
<dbReference type="AlphaFoldDB" id="A0A443RZP6"/>
<dbReference type="Gene3D" id="3.10.100.10">
    <property type="entry name" value="Mannose-Binding Protein A, subunit A"/>
    <property type="match status" value="1"/>
</dbReference>
<dbReference type="CDD" id="cd00037">
    <property type="entry name" value="CLECT"/>
    <property type="match status" value="1"/>
</dbReference>
<dbReference type="PROSITE" id="PS50041">
    <property type="entry name" value="C_TYPE_LECTIN_2"/>
    <property type="match status" value="1"/>
</dbReference>
<feature type="non-terminal residue" evidence="2">
    <location>
        <position position="1"/>
    </location>
</feature>
<dbReference type="VEuPathDB" id="VectorBase:LDEU011295"/>
<evidence type="ECO:0000259" key="1">
    <source>
        <dbReference type="PROSITE" id="PS50041"/>
    </source>
</evidence>